<accession>A0A6G1AXU2</accession>
<dbReference type="InterPro" id="IPR001304">
    <property type="entry name" value="C-type_lectin-like"/>
</dbReference>
<dbReference type="Proteomes" id="UP000475037">
    <property type="component" value="Unassembled WGS sequence"/>
</dbReference>
<comment type="subcellular location">
    <subcellularLocation>
        <location evidence="1">Membrane</location>
        <topology evidence="1">Single-pass type II membrane protein</topology>
    </subcellularLocation>
</comment>
<dbReference type="GO" id="GO:0016020">
    <property type="term" value="C:membrane"/>
    <property type="evidence" value="ECO:0007669"/>
    <property type="project" value="UniProtKB-SubCell"/>
</dbReference>
<dbReference type="Gene3D" id="3.10.100.10">
    <property type="entry name" value="Mannose-Binding Protein A, subunit A"/>
    <property type="match status" value="2"/>
</dbReference>
<dbReference type="SUPFAM" id="SSF56436">
    <property type="entry name" value="C-type lectin-like"/>
    <property type="match status" value="2"/>
</dbReference>
<dbReference type="InterPro" id="IPR050919">
    <property type="entry name" value="NKG2/CD94_NK_receptors"/>
</dbReference>
<evidence type="ECO:0000313" key="8">
    <source>
        <dbReference type="EMBL" id="KAF0880347.1"/>
    </source>
</evidence>
<organism evidence="8 9">
    <name type="scientific">Crocuta crocuta</name>
    <name type="common">Spotted hyena</name>
    <dbReference type="NCBI Taxonomy" id="9678"/>
    <lineage>
        <taxon>Eukaryota</taxon>
        <taxon>Metazoa</taxon>
        <taxon>Chordata</taxon>
        <taxon>Craniata</taxon>
        <taxon>Vertebrata</taxon>
        <taxon>Euteleostomi</taxon>
        <taxon>Mammalia</taxon>
        <taxon>Eutheria</taxon>
        <taxon>Laurasiatheria</taxon>
        <taxon>Carnivora</taxon>
        <taxon>Feliformia</taxon>
        <taxon>Hyaenidae</taxon>
        <taxon>Crocuta</taxon>
    </lineage>
</organism>
<keyword evidence="4 6" id="KW-1133">Transmembrane helix</keyword>
<evidence type="ECO:0000259" key="7">
    <source>
        <dbReference type="PROSITE" id="PS50041"/>
    </source>
</evidence>
<evidence type="ECO:0000256" key="1">
    <source>
        <dbReference type="ARBA" id="ARBA00004606"/>
    </source>
</evidence>
<feature type="non-terminal residue" evidence="8">
    <location>
        <position position="1"/>
    </location>
</feature>
<evidence type="ECO:0000256" key="2">
    <source>
        <dbReference type="ARBA" id="ARBA00022692"/>
    </source>
</evidence>
<feature type="transmembrane region" description="Helical" evidence="6">
    <location>
        <begin position="65"/>
        <end position="91"/>
    </location>
</feature>
<evidence type="ECO:0000313" key="9">
    <source>
        <dbReference type="Proteomes" id="UP000475037"/>
    </source>
</evidence>
<proteinExistence type="predicted"/>
<evidence type="ECO:0000256" key="5">
    <source>
        <dbReference type="ARBA" id="ARBA00023136"/>
    </source>
</evidence>
<dbReference type="GO" id="GO:0002223">
    <property type="term" value="P:stimulatory C-type lectin receptor signaling pathway"/>
    <property type="evidence" value="ECO:0007669"/>
    <property type="project" value="TreeGrafter"/>
</dbReference>
<feature type="non-terminal residue" evidence="8">
    <location>
        <position position="316"/>
    </location>
</feature>
<gene>
    <name evidence="8" type="primary">Klrc1</name>
    <name evidence="8" type="ORF">FOF47_R01868</name>
</gene>
<feature type="domain" description="C-type lectin" evidence="7">
    <location>
        <begin position="110"/>
        <end position="220"/>
    </location>
</feature>
<dbReference type="EMBL" id="VOAJ01003119">
    <property type="protein sequence ID" value="KAF0880347.1"/>
    <property type="molecule type" value="Genomic_DNA"/>
</dbReference>
<keyword evidence="9" id="KW-1185">Reference proteome</keyword>
<dbReference type="PROSITE" id="PS50041">
    <property type="entry name" value="C_TYPE_LECTIN_2"/>
    <property type="match status" value="1"/>
</dbReference>
<evidence type="ECO:0000256" key="6">
    <source>
        <dbReference type="SAM" id="Phobius"/>
    </source>
</evidence>
<keyword evidence="2 6" id="KW-0812">Transmembrane</keyword>
<keyword evidence="3" id="KW-0735">Signal-anchor</keyword>
<dbReference type="InterPro" id="IPR016186">
    <property type="entry name" value="C-type_lectin-like/link_sf"/>
</dbReference>
<comment type="caution">
    <text evidence="8">The sequence shown here is derived from an EMBL/GenBank/DDBJ whole genome shotgun (WGS) entry which is preliminary data.</text>
</comment>
<dbReference type="InterPro" id="IPR016187">
    <property type="entry name" value="CTDL_fold"/>
</dbReference>
<keyword evidence="5 6" id="KW-0472">Membrane</keyword>
<sequence>MNNQGATYAELNLMKDSKRQQMKPKGTKSSISVTEQEIIYAELNLQNASQDLQGNGKNYHCKGKLIAGILGIICLVLMSAVVTIVVCFWIISQNLSPAHHCGCPEEWLAYSNNCYYISTERKSWNESVTSCASQNSNLLYIDDEEELYMLKFLIHSSWCSVSQRSNNNSWVSPISLTLFSKPDHNGRDGFEVQVIICDSLCIVSECFHFSSYYSPSCPEKFVAGILGIICLILMSTLVTIALIHSTEGPEQNKTSLETTLQKACHCCHCLRGWFTYSNSCYYFSPEKKSWNESWTSCASKNSSLLYSDDGKDMVSF</sequence>
<feature type="transmembrane region" description="Helical" evidence="6">
    <location>
        <begin position="221"/>
        <end position="243"/>
    </location>
</feature>
<evidence type="ECO:0000256" key="3">
    <source>
        <dbReference type="ARBA" id="ARBA00022968"/>
    </source>
</evidence>
<name>A0A6G1AXU2_CROCR</name>
<dbReference type="GO" id="GO:0045954">
    <property type="term" value="P:positive regulation of natural killer cell mediated cytotoxicity"/>
    <property type="evidence" value="ECO:0007669"/>
    <property type="project" value="TreeGrafter"/>
</dbReference>
<evidence type="ECO:0000256" key="4">
    <source>
        <dbReference type="ARBA" id="ARBA00022989"/>
    </source>
</evidence>
<dbReference type="PANTHER" id="PTHR22800">
    <property type="entry name" value="C-TYPE LECTIN PROTEINS"/>
    <property type="match status" value="1"/>
</dbReference>
<reference evidence="8 9" key="1">
    <citation type="submission" date="2019-11" db="EMBL/GenBank/DDBJ databases">
        <authorList>
            <person name="Yang C."/>
            <person name="Li F."/>
        </authorList>
    </citation>
    <scope>NUCLEOTIDE SEQUENCE [LARGE SCALE GENOMIC DNA]</scope>
    <source>
        <strain evidence="8">KB4526</strain>
        <tissue evidence="8">Muscle</tissue>
    </source>
</reference>
<dbReference type="PANTHER" id="PTHR22800:SF255">
    <property type="entry name" value="C-TYPE LECTIN DOMAIN-CONTAINING PROTEIN"/>
    <property type="match status" value="1"/>
</dbReference>
<dbReference type="Pfam" id="PF00059">
    <property type="entry name" value="Lectin_C"/>
    <property type="match status" value="1"/>
</dbReference>
<protein>
    <submittedName>
        <fullName evidence="8">NKG2A protein</fullName>
    </submittedName>
</protein>
<dbReference type="AlphaFoldDB" id="A0A6G1AXU2"/>